<dbReference type="InParanoid" id="A0A316VA83"/>
<evidence type="ECO:0000313" key="1">
    <source>
        <dbReference type="EMBL" id="PWN34372.1"/>
    </source>
</evidence>
<evidence type="ECO:0000313" key="2">
    <source>
        <dbReference type="Proteomes" id="UP000245771"/>
    </source>
</evidence>
<reference evidence="1 2" key="1">
    <citation type="journal article" date="2018" name="Mol. Biol. Evol.">
        <title>Broad Genomic Sampling Reveals a Smut Pathogenic Ancestry of the Fungal Clade Ustilaginomycotina.</title>
        <authorList>
            <person name="Kijpornyongpan T."/>
            <person name="Mondo S.J."/>
            <person name="Barry K."/>
            <person name="Sandor L."/>
            <person name="Lee J."/>
            <person name="Lipzen A."/>
            <person name="Pangilinan J."/>
            <person name="LaButti K."/>
            <person name="Hainaut M."/>
            <person name="Henrissat B."/>
            <person name="Grigoriev I.V."/>
            <person name="Spatafora J.W."/>
            <person name="Aime M.C."/>
        </authorList>
    </citation>
    <scope>NUCLEOTIDE SEQUENCE [LARGE SCALE GENOMIC DNA]</scope>
    <source>
        <strain evidence="1 2">MCA 3882</strain>
    </source>
</reference>
<name>A0A316VA83_9BASI</name>
<gene>
    <name evidence="1" type="ORF">FA14DRAFT_71867</name>
</gene>
<dbReference type="Proteomes" id="UP000245771">
    <property type="component" value="Unassembled WGS sequence"/>
</dbReference>
<protein>
    <submittedName>
        <fullName evidence="1">Uncharacterized protein</fullName>
    </submittedName>
</protein>
<sequence>MQCNVPQPCCPSFEEEATKIILRSSCNAYARERLVFPGFDCSILWSDGVVCLYTHTGTRARALAQSCMHTFNGDGIYFYLYPFGNHVNWSSLLHPAPTFVKSLIRTGDKGRCDGNAFSVQIRLSFFQPLGTSIDAFGAFSVCLSFPIARHGFNFPLFFHSSGVKCMHINSLSIDFI</sequence>
<dbReference type="RefSeq" id="XP_025354674.1">
    <property type="nucleotide sequence ID" value="XM_025502756.1"/>
</dbReference>
<keyword evidence="2" id="KW-1185">Reference proteome</keyword>
<dbReference type="GeneID" id="37024537"/>
<organism evidence="1 2">
    <name type="scientific">Meira miltonrushii</name>
    <dbReference type="NCBI Taxonomy" id="1280837"/>
    <lineage>
        <taxon>Eukaryota</taxon>
        <taxon>Fungi</taxon>
        <taxon>Dikarya</taxon>
        <taxon>Basidiomycota</taxon>
        <taxon>Ustilaginomycotina</taxon>
        <taxon>Exobasidiomycetes</taxon>
        <taxon>Exobasidiales</taxon>
        <taxon>Brachybasidiaceae</taxon>
        <taxon>Meira</taxon>
    </lineage>
</organism>
<dbReference type="EMBL" id="KZ819604">
    <property type="protein sequence ID" value="PWN34372.1"/>
    <property type="molecule type" value="Genomic_DNA"/>
</dbReference>
<dbReference type="AlphaFoldDB" id="A0A316VA83"/>
<accession>A0A316VA83</accession>
<proteinExistence type="predicted"/>